<dbReference type="InterPro" id="IPR004881">
    <property type="entry name" value="Ribosome_biogen_GTPase_RsgA"/>
</dbReference>
<dbReference type="InterPro" id="IPR027417">
    <property type="entry name" value="P-loop_NTPase"/>
</dbReference>
<dbReference type="PROSITE" id="PS50936">
    <property type="entry name" value="ENGC_GTPASE"/>
    <property type="match status" value="1"/>
</dbReference>
<evidence type="ECO:0000256" key="1">
    <source>
        <dbReference type="ARBA" id="ARBA00022490"/>
    </source>
</evidence>
<dbReference type="NCBIfam" id="TIGR00157">
    <property type="entry name" value="ribosome small subunit-dependent GTPase A"/>
    <property type="match status" value="1"/>
</dbReference>
<keyword evidence="1 10" id="KW-0963">Cytoplasm</keyword>
<feature type="binding site" evidence="10">
    <location>
        <begin position="205"/>
        <end position="213"/>
    </location>
    <ligand>
        <name>GTP</name>
        <dbReference type="ChEBI" id="CHEBI:37565"/>
    </ligand>
</feature>
<dbReference type="GO" id="GO:0005737">
    <property type="term" value="C:cytoplasm"/>
    <property type="evidence" value="ECO:0007669"/>
    <property type="project" value="UniProtKB-SubCell"/>
</dbReference>
<evidence type="ECO:0000256" key="3">
    <source>
        <dbReference type="ARBA" id="ARBA00022723"/>
    </source>
</evidence>
<keyword evidence="3 10" id="KW-0479">Metal-binding</keyword>
<dbReference type="CDD" id="cd01854">
    <property type="entry name" value="YjeQ_EngC"/>
    <property type="match status" value="1"/>
</dbReference>
<feature type="binding site" evidence="10">
    <location>
        <position position="299"/>
    </location>
    <ligand>
        <name>Zn(2+)</name>
        <dbReference type="ChEBI" id="CHEBI:29105"/>
    </ligand>
</feature>
<keyword evidence="4 10" id="KW-0699">rRNA-binding</keyword>
<keyword evidence="7 10" id="KW-0862">Zinc</keyword>
<feature type="binding site" evidence="10">
    <location>
        <begin position="152"/>
        <end position="155"/>
    </location>
    <ligand>
        <name>GTP</name>
        <dbReference type="ChEBI" id="CHEBI:37565"/>
    </ligand>
</feature>
<proteinExistence type="inferred from homology"/>
<evidence type="ECO:0000313" key="13">
    <source>
        <dbReference type="EMBL" id="PLX19158.1"/>
    </source>
</evidence>
<evidence type="ECO:0000256" key="2">
    <source>
        <dbReference type="ARBA" id="ARBA00022517"/>
    </source>
</evidence>
<keyword evidence="8 10" id="KW-0694">RNA-binding</keyword>
<comment type="cofactor">
    <cofactor evidence="10">
        <name>Zn(2+)</name>
        <dbReference type="ChEBI" id="CHEBI:29105"/>
    </cofactor>
    <text evidence="10">Binds 1 zinc ion per subunit.</text>
</comment>
<evidence type="ECO:0000256" key="6">
    <source>
        <dbReference type="ARBA" id="ARBA00022801"/>
    </source>
</evidence>
<keyword evidence="9 10" id="KW-0342">GTP-binding</keyword>
<dbReference type="SUPFAM" id="SSF52540">
    <property type="entry name" value="P-loop containing nucleoside triphosphate hydrolases"/>
    <property type="match status" value="1"/>
</dbReference>
<feature type="binding site" evidence="10">
    <location>
        <position position="286"/>
    </location>
    <ligand>
        <name>Zn(2+)</name>
        <dbReference type="ChEBI" id="CHEBI:29105"/>
    </ligand>
</feature>
<feature type="domain" description="EngC GTPase" evidence="11">
    <location>
        <begin position="113"/>
        <end position="261"/>
    </location>
</feature>
<dbReference type="HAMAP" id="MF_01820">
    <property type="entry name" value="GTPase_RsgA"/>
    <property type="match status" value="1"/>
</dbReference>
<dbReference type="Gene3D" id="3.40.50.300">
    <property type="entry name" value="P-loop containing nucleotide triphosphate hydrolases"/>
    <property type="match status" value="1"/>
</dbReference>
<keyword evidence="5 10" id="KW-0547">Nucleotide-binding</keyword>
<feature type="binding site" evidence="10">
    <location>
        <position position="291"/>
    </location>
    <ligand>
        <name>Zn(2+)</name>
        <dbReference type="ChEBI" id="CHEBI:29105"/>
    </ligand>
</feature>
<gene>
    <name evidence="10 13" type="primary">rsgA</name>
    <name evidence="13" type="ORF">C0601_02550</name>
</gene>
<evidence type="ECO:0000256" key="4">
    <source>
        <dbReference type="ARBA" id="ARBA00022730"/>
    </source>
</evidence>
<dbReference type="GO" id="GO:0042274">
    <property type="term" value="P:ribosomal small subunit biogenesis"/>
    <property type="evidence" value="ECO:0007669"/>
    <property type="project" value="UniProtKB-UniRule"/>
</dbReference>
<dbReference type="GO" id="GO:0005525">
    <property type="term" value="F:GTP binding"/>
    <property type="evidence" value="ECO:0007669"/>
    <property type="project" value="UniProtKB-UniRule"/>
</dbReference>
<dbReference type="InterPro" id="IPR010914">
    <property type="entry name" value="RsgA_GTPase_dom"/>
</dbReference>
<dbReference type="GO" id="GO:0046872">
    <property type="term" value="F:metal ion binding"/>
    <property type="evidence" value="ECO:0007669"/>
    <property type="project" value="UniProtKB-KW"/>
</dbReference>
<dbReference type="GO" id="GO:0019843">
    <property type="term" value="F:rRNA binding"/>
    <property type="evidence" value="ECO:0007669"/>
    <property type="project" value="UniProtKB-KW"/>
</dbReference>
<keyword evidence="2 10" id="KW-0690">Ribosome biogenesis</keyword>
<accession>A0A2N5ZKC8</accession>
<dbReference type="Proteomes" id="UP000234857">
    <property type="component" value="Unassembled WGS sequence"/>
</dbReference>
<feature type="domain" description="CP-type G" evidence="12">
    <location>
        <begin position="104"/>
        <end position="263"/>
    </location>
</feature>
<feature type="binding site" evidence="10">
    <location>
        <position position="293"/>
    </location>
    <ligand>
        <name>Zn(2+)</name>
        <dbReference type="ChEBI" id="CHEBI:29105"/>
    </ligand>
</feature>
<organism evidence="13 14">
    <name type="scientific">Muiribacterium halophilum</name>
    <dbReference type="NCBI Taxonomy" id="2053465"/>
    <lineage>
        <taxon>Bacteria</taxon>
        <taxon>Candidatus Muiribacteriota</taxon>
        <taxon>Candidatus Muiribacteriia</taxon>
        <taxon>Candidatus Muiribacteriales</taxon>
        <taxon>Candidatus Muiribacteriaceae</taxon>
        <taxon>Candidatus Muiribacterium</taxon>
    </lineage>
</organism>
<name>A0A2N5ZKC8_MUIH1</name>
<dbReference type="EMBL" id="PKTG01000039">
    <property type="protein sequence ID" value="PLX19158.1"/>
    <property type="molecule type" value="Genomic_DNA"/>
</dbReference>
<dbReference type="PANTHER" id="PTHR32120:SF10">
    <property type="entry name" value="SMALL RIBOSOMAL SUBUNIT BIOGENESIS GTPASE RSGA"/>
    <property type="match status" value="1"/>
</dbReference>
<dbReference type="Gene3D" id="1.10.40.50">
    <property type="entry name" value="Probable gtpase engc, domain 3"/>
    <property type="match status" value="1"/>
</dbReference>
<dbReference type="EC" id="3.6.1.-" evidence="10"/>
<dbReference type="PROSITE" id="PS51721">
    <property type="entry name" value="G_CP"/>
    <property type="match status" value="1"/>
</dbReference>
<comment type="caution">
    <text evidence="13">The sequence shown here is derived from an EMBL/GenBank/DDBJ whole genome shotgun (WGS) entry which is preliminary data.</text>
</comment>
<dbReference type="PANTHER" id="PTHR32120">
    <property type="entry name" value="SMALL RIBOSOMAL SUBUNIT BIOGENESIS GTPASE RSGA"/>
    <property type="match status" value="1"/>
</dbReference>
<dbReference type="InterPro" id="IPR030378">
    <property type="entry name" value="G_CP_dom"/>
</dbReference>
<keyword evidence="6 10" id="KW-0378">Hydrolase</keyword>
<evidence type="ECO:0000256" key="5">
    <source>
        <dbReference type="ARBA" id="ARBA00022741"/>
    </source>
</evidence>
<dbReference type="AlphaFoldDB" id="A0A2N5ZKC8"/>
<evidence type="ECO:0000256" key="9">
    <source>
        <dbReference type="ARBA" id="ARBA00023134"/>
    </source>
</evidence>
<dbReference type="Pfam" id="PF03193">
    <property type="entry name" value="RsgA_GTPase"/>
    <property type="match status" value="1"/>
</dbReference>
<dbReference type="GO" id="GO:0003924">
    <property type="term" value="F:GTPase activity"/>
    <property type="evidence" value="ECO:0007669"/>
    <property type="project" value="UniProtKB-UniRule"/>
</dbReference>
<reference evidence="13 14" key="1">
    <citation type="submission" date="2017-11" db="EMBL/GenBank/DDBJ databases">
        <title>Genome-resolved metagenomics identifies genetic mobility, metabolic interactions, and unexpected diversity in perchlorate-reducing communities.</title>
        <authorList>
            <person name="Barnum T.P."/>
            <person name="Figueroa I.A."/>
            <person name="Carlstrom C.I."/>
            <person name="Lucas L.N."/>
            <person name="Engelbrektson A.L."/>
            <person name="Coates J.D."/>
        </authorList>
    </citation>
    <scope>NUCLEOTIDE SEQUENCE [LARGE SCALE GENOMIC DNA]</scope>
    <source>
        <strain evidence="13">BM706</strain>
    </source>
</reference>
<evidence type="ECO:0000256" key="8">
    <source>
        <dbReference type="ARBA" id="ARBA00022884"/>
    </source>
</evidence>
<evidence type="ECO:0000259" key="11">
    <source>
        <dbReference type="PROSITE" id="PS50936"/>
    </source>
</evidence>
<comment type="subcellular location">
    <subcellularLocation>
        <location evidence="10">Cytoplasm</location>
    </subcellularLocation>
</comment>
<evidence type="ECO:0000313" key="14">
    <source>
        <dbReference type="Proteomes" id="UP000234857"/>
    </source>
</evidence>
<comment type="function">
    <text evidence="10">One of several proteins that assist in the late maturation steps of the functional core of the 30S ribosomal subunit. Helps release RbfA from mature subunits. May play a role in the assembly of ribosomal proteins into the subunit. Circularly permuted GTPase that catalyzes slow GTP hydrolysis, GTPase activity is stimulated by the 30S ribosomal subunit.</text>
</comment>
<evidence type="ECO:0000259" key="12">
    <source>
        <dbReference type="PROSITE" id="PS51721"/>
    </source>
</evidence>
<evidence type="ECO:0000256" key="7">
    <source>
        <dbReference type="ARBA" id="ARBA00022833"/>
    </source>
</evidence>
<protein>
    <recommendedName>
        <fullName evidence="10">Small ribosomal subunit biogenesis GTPase RsgA</fullName>
        <ecNumber evidence="10">3.6.1.-</ecNumber>
    </recommendedName>
</protein>
<comment type="similarity">
    <text evidence="10">Belongs to the TRAFAC class YlqF/YawG GTPase family. RsgA subfamily.</text>
</comment>
<comment type="subunit">
    <text evidence="10">Monomer. Associates with 30S ribosomal subunit, binds 16S rRNA.</text>
</comment>
<evidence type="ECO:0000256" key="10">
    <source>
        <dbReference type="HAMAP-Rule" id="MF_01820"/>
    </source>
</evidence>
<sequence>MDKQKDILERLGWNPIHAFNFEEEGLSDLFPARILSRDRDIYTIIGEFGSRQAEVSGHFLHKYADDYGMPVIGDFVGVRLDDDNGVIEGIVPRKTQFSRNIAGKRFKEQVIAANIDVVFIVSGLDDNYNANRIERYITATFDSGAKPVVLLNKTDKNPDSEKILEDLKERIPEVDFHLISALTGSGMDIIKTVTNQKGLTFAVIGSSGVGKSTIINYLAEEEVFLTGEIRDGDSKGRHTTTKREMIFLPSGSMIIDTPGMRELQLWISSENLMSSFPDIEEFAKNCKFSDCTHINEPGCKVVEAVENGILDPDRYDNFIKIREEVNKTNTVRNYKFKSEKKSRDKKLAKEIRKFKKFKKDLRG</sequence>